<dbReference type="EMBL" id="AYKG01000001">
    <property type="protein sequence ID" value="ROO32904.1"/>
    <property type="molecule type" value="Genomic_DNA"/>
</dbReference>
<organism evidence="2 3">
    <name type="scientific">Salinisphaera japonica YTM-1</name>
    <dbReference type="NCBI Taxonomy" id="1209778"/>
    <lineage>
        <taxon>Bacteria</taxon>
        <taxon>Pseudomonadati</taxon>
        <taxon>Pseudomonadota</taxon>
        <taxon>Gammaproteobacteria</taxon>
        <taxon>Salinisphaerales</taxon>
        <taxon>Salinisphaeraceae</taxon>
        <taxon>Salinisphaera</taxon>
    </lineage>
</organism>
<keyword evidence="3" id="KW-1185">Reference proteome</keyword>
<evidence type="ECO:0000313" key="3">
    <source>
        <dbReference type="Proteomes" id="UP000285310"/>
    </source>
</evidence>
<dbReference type="PANTHER" id="PTHR13617:SF14">
    <property type="entry name" value="PROTEIN ABHD18"/>
    <property type="match status" value="1"/>
</dbReference>
<feature type="transmembrane region" description="Helical" evidence="1">
    <location>
        <begin position="68"/>
        <end position="86"/>
    </location>
</feature>
<dbReference type="Gene3D" id="3.40.50.1820">
    <property type="entry name" value="alpha/beta hydrolase"/>
    <property type="match status" value="1"/>
</dbReference>
<feature type="transmembrane region" description="Helical" evidence="1">
    <location>
        <begin position="92"/>
        <end position="113"/>
    </location>
</feature>
<reference evidence="2 3" key="1">
    <citation type="submission" date="2013-10" db="EMBL/GenBank/DDBJ databases">
        <title>Salinisphaera japonica YTM-1 Genome Sequencing.</title>
        <authorList>
            <person name="Lai Q."/>
            <person name="Li C."/>
            <person name="Shao Z."/>
        </authorList>
    </citation>
    <scope>NUCLEOTIDE SEQUENCE [LARGE SCALE GENOMIC DNA]</scope>
    <source>
        <strain evidence="2 3">YTM-1</strain>
    </source>
</reference>
<dbReference type="SUPFAM" id="SSF53474">
    <property type="entry name" value="alpha/beta-Hydrolases"/>
    <property type="match status" value="1"/>
</dbReference>
<evidence type="ECO:0008006" key="4">
    <source>
        <dbReference type="Google" id="ProtNLM"/>
    </source>
</evidence>
<dbReference type="Proteomes" id="UP000285310">
    <property type="component" value="Unassembled WGS sequence"/>
</dbReference>
<dbReference type="PANTHER" id="PTHR13617">
    <property type="entry name" value="PROTEIN ABHD18"/>
    <property type="match status" value="1"/>
</dbReference>
<evidence type="ECO:0000313" key="2">
    <source>
        <dbReference type="EMBL" id="ROO32904.1"/>
    </source>
</evidence>
<dbReference type="InterPro" id="IPR029058">
    <property type="entry name" value="AB_hydrolase_fold"/>
</dbReference>
<proteinExistence type="predicted"/>
<protein>
    <recommendedName>
        <fullName evidence="4">Peptidase S9 prolyl oligopeptidase catalytic domain-containing protein</fullName>
    </recommendedName>
</protein>
<dbReference type="InParanoid" id="A0A423Q2Q2"/>
<evidence type="ECO:0000256" key="1">
    <source>
        <dbReference type="SAM" id="Phobius"/>
    </source>
</evidence>
<dbReference type="AlphaFoldDB" id="A0A423Q2Q2"/>
<keyword evidence="1" id="KW-0472">Membrane</keyword>
<gene>
    <name evidence="2" type="ORF">SAJA_00305</name>
</gene>
<keyword evidence="1" id="KW-0812">Transmembrane</keyword>
<sequence length="480" mass="52655">MQSLPDPSPMRWQPRRFKSAIVVLAVGIVWLASCWTAPWWVAIVGTVPGVVLIATGSGQFLYAGDRQLLYHMALTGPVSALLALIVGYWVGWLVFVVLLAGGIATYLIAGWALRVQHPVPPGIEPPTRKLALINKVAGDGALLGFFVNCARVPRGKAVNQDVAELRAWGDLAARDGWLERPAAMHATPRVFGEAPRIKHAKTAGVAYEWLTAPSAYAPETAWPGATRWADHKANRLMRARVVRSDKTAGQPWLLCVHGYRMGHGAIDFQLFDVPKLHGRMGMNLMMPILPLHGPRRATFLTGGRFLDGPLGDLVHAQAQALCDLRSCIAWIREQDPDARIGVLGYSLGGYHAALLSCFEPDLACVIAGIPMTDIPATLWQHLPTAHADYLEACGLSVDSVNARMGAVSPLAMPCRVPRERRYIFAATADQLISPEQPSALWRHWDECHMQWYDGSHLSVRHEQNVVPFIDRALRETGMSA</sequence>
<name>A0A423Q2Q2_9GAMM</name>
<keyword evidence="1" id="KW-1133">Transmembrane helix</keyword>
<accession>A0A423Q2Q2</accession>
<feature type="transmembrane region" description="Helical" evidence="1">
    <location>
        <begin position="17"/>
        <end position="33"/>
    </location>
</feature>
<comment type="caution">
    <text evidence="2">The sequence shown here is derived from an EMBL/GenBank/DDBJ whole genome shotgun (WGS) entry which is preliminary data.</text>
</comment>